<reference evidence="14 16" key="2">
    <citation type="journal article" date="2018" name="Syst. Appl. Microbiol.">
        <title>Characterization and high-quality draft genome sequence of Herbivorax saccincola A7, an anaerobic, alkaliphilic, thermophilic, cellulolytic, and xylanolytic bacterium.</title>
        <authorList>
            <person name="Aikawa S."/>
            <person name="Baramee S."/>
            <person name="Sermsathanaswadi J."/>
            <person name="Thianheng P."/>
            <person name="Tachaapaikoon C."/>
            <person name="Shikata A."/>
            <person name="Waeonukul R."/>
            <person name="Pason P."/>
            <person name="Ratanakhanokchai K."/>
            <person name="Kosugi A."/>
        </authorList>
    </citation>
    <scope>NUCLEOTIDE SEQUENCE [LARGE SCALE GENOMIC DNA]</scope>
    <source>
        <strain evidence="14 16">A7</strain>
    </source>
</reference>
<dbReference type="OrthoDB" id="9804110at2"/>
<feature type="domain" description="ATP synthase epsilon subunit C-terminal" evidence="11">
    <location>
        <begin position="87"/>
        <end position="130"/>
    </location>
</feature>
<name>A0A2K9E5F9_9FIRM</name>
<dbReference type="KEGG" id="hsc:HVS_03755"/>
<keyword evidence="5 9" id="KW-0406">Ion transport</keyword>
<keyword evidence="15" id="KW-1185">Reference proteome</keyword>
<dbReference type="CDD" id="cd12152">
    <property type="entry name" value="F1-ATPase_delta"/>
    <property type="match status" value="1"/>
</dbReference>
<evidence type="ECO:0000313" key="15">
    <source>
        <dbReference type="Proteomes" id="UP000233534"/>
    </source>
</evidence>
<evidence type="ECO:0000313" key="16">
    <source>
        <dbReference type="Proteomes" id="UP000239720"/>
    </source>
</evidence>
<evidence type="ECO:0000259" key="11">
    <source>
        <dbReference type="Pfam" id="PF00401"/>
    </source>
</evidence>
<keyword evidence="6 9" id="KW-0472">Membrane</keyword>
<dbReference type="InterPro" id="IPR020546">
    <property type="entry name" value="ATP_synth_F1_dsu/esu_N"/>
</dbReference>
<gene>
    <name evidence="9 13" type="primary">atpC</name>
    <name evidence="14" type="ORF">B9R14_08320</name>
    <name evidence="13" type="ORF">HVS_03755</name>
</gene>
<dbReference type="PANTHER" id="PTHR13822:SF10">
    <property type="entry name" value="ATP SYNTHASE EPSILON CHAIN, CHLOROPLASTIC"/>
    <property type="match status" value="1"/>
</dbReference>
<dbReference type="InterPro" id="IPR036771">
    <property type="entry name" value="ATPsynth_dsu/esu_N"/>
</dbReference>
<evidence type="ECO:0000256" key="9">
    <source>
        <dbReference type="HAMAP-Rule" id="MF_00530"/>
    </source>
</evidence>
<dbReference type="EMBL" id="CP025197">
    <property type="protein sequence ID" value="AUG56696.1"/>
    <property type="molecule type" value="Genomic_DNA"/>
</dbReference>
<dbReference type="SUPFAM" id="SSF46604">
    <property type="entry name" value="Epsilon subunit of F1F0-ATP synthase C-terminal domain"/>
    <property type="match status" value="1"/>
</dbReference>
<dbReference type="InterPro" id="IPR020547">
    <property type="entry name" value="ATP_synth_F1_esu_C"/>
</dbReference>
<evidence type="ECO:0000259" key="12">
    <source>
        <dbReference type="Pfam" id="PF02823"/>
    </source>
</evidence>
<evidence type="ECO:0000313" key="14">
    <source>
        <dbReference type="EMBL" id="PQQ66753.1"/>
    </source>
</evidence>
<accession>A0A2K9E5F9</accession>
<evidence type="ECO:0000256" key="7">
    <source>
        <dbReference type="ARBA" id="ARBA00023196"/>
    </source>
</evidence>
<dbReference type="Pfam" id="PF02823">
    <property type="entry name" value="ATP-synt_DE_N"/>
    <property type="match status" value="1"/>
</dbReference>
<evidence type="ECO:0000256" key="2">
    <source>
        <dbReference type="ARBA" id="ARBA00005712"/>
    </source>
</evidence>
<evidence type="ECO:0000256" key="10">
    <source>
        <dbReference type="RuleBase" id="RU003656"/>
    </source>
</evidence>
<evidence type="ECO:0000256" key="4">
    <source>
        <dbReference type="ARBA" id="ARBA00022475"/>
    </source>
</evidence>
<dbReference type="GO" id="GO:0005524">
    <property type="term" value="F:ATP binding"/>
    <property type="evidence" value="ECO:0007669"/>
    <property type="project" value="UniProtKB-UniRule"/>
</dbReference>
<sequence>MKTFKLKILAADKPFYTGPCESLIVPTPQGKYGIMANHSNIIIAVIPGAVFYRVPGEEMKVAAVSHGFLKVENNEVLLLVSSAERPEEIDARRAKYSVQAAKQELLRSKSKQEYYAAQAHLARAMSRLRVKDKYDTLKNRVEE</sequence>
<reference evidence="13 15" key="1">
    <citation type="submission" date="2017-12" db="EMBL/GenBank/DDBJ databases">
        <title>Complete genome sequence of Herbivorax saccincola GGR1, a novel Cellulosome-producing hydrolytic bacterium in a thermophilic biogas plant, established by Illumina and Nanopore MinION sequencing.</title>
        <authorList>
            <person name="Pechtl A."/>
            <person name="Ruckert C."/>
            <person name="Koeck D.E."/>
            <person name="Maus I."/>
            <person name="Winkler A."/>
            <person name="Kalinowski J."/>
            <person name="Puhler A."/>
            <person name="Schwarz W.W."/>
            <person name="Zverlov V.V."/>
            <person name="Schluter A."/>
            <person name="Liebl W."/>
        </authorList>
    </citation>
    <scope>NUCLEOTIDE SEQUENCE [LARGE SCALE GENOMIC DNA]</scope>
    <source>
        <strain evidence="13">GGR1</strain>
        <strain evidence="15">SR1</strain>
    </source>
</reference>
<keyword evidence="9" id="KW-0375">Hydrogen ion transport</keyword>
<keyword evidence="4 9" id="KW-1003">Cell membrane</keyword>
<evidence type="ECO:0000256" key="3">
    <source>
        <dbReference type="ARBA" id="ARBA00022448"/>
    </source>
</evidence>
<evidence type="ECO:0000313" key="13">
    <source>
        <dbReference type="EMBL" id="AUG56696.1"/>
    </source>
</evidence>
<dbReference type="GO" id="GO:0046933">
    <property type="term" value="F:proton-transporting ATP synthase activity, rotational mechanism"/>
    <property type="evidence" value="ECO:0007669"/>
    <property type="project" value="UniProtKB-UniRule"/>
</dbReference>
<keyword evidence="8 9" id="KW-0066">ATP synthesis</keyword>
<dbReference type="NCBIfam" id="TIGR01216">
    <property type="entry name" value="ATP_synt_epsi"/>
    <property type="match status" value="1"/>
</dbReference>
<evidence type="ECO:0000256" key="6">
    <source>
        <dbReference type="ARBA" id="ARBA00023136"/>
    </source>
</evidence>
<dbReference type="AlphaFoldDB" id="A0A2K9E5F9"/>
<keyword evidence="7 9" id="KW-0139">CF(1)</keyword>
<organism evidence="13 15">
    <name type="scientific">Acetivibrio saccincola</name>
    <dbReference type="NCBI Taxonomy" id="1677857"/>
    <lineage>
        <taxon>Bacteria</taxon>
        <taxon>Bacillati</taxon>
        <taxon>Bacillota</taxon>
        <taxon>Clostridia</taxon>
        <taxon>Eubacteriales</taxon>
        <taxon>Oscillospiraceae</taxon>
        <taxon>Acetivibrio</taxon>
    </lineage>
</organism>
<feature type="domain" description="ATP synthase F1 complex delta/epsilon subunit N-terminal" evidence="12">
    <location>
        <begin position="4"/>
        <end position="83"/>
    </location>
</feature>
<dbReference type="Proteomes" id="UP000239720">
    <property type="component" value="Unassembled WGS sequence"/>
</dbReference>
<dbReference type="InterPro" id="IPR036794">
    <property type="entry name" value="ATP_F1_dsu/esu_C_sf"/>
</dbReference>
<evidence type="ECO:0000256" key="8">
    <source>
        <dbReference type="ARBA" id="ARBA00023310"/>
    </source>
</evidence>
<comment type="similarity">
    <text evidence="2 9 10">Belongs to the ATPase epsilon chain family.</text>
</comment>
<comment type="subunit">
    <text evidence="9 10">F-type ATPases have 2 components, CF(1) - the catalytic core - and CF(0) - the membrane proton channel. CF(1) has five subunits: alpha(3), beta(3), gamma(1), delta(1), epsilon(1). CF(0) has three main subunits: a, b and c.</text>
</comment>
<keyword evidence="3 9" id="KW-0813">Transport</keyword>
<dbReference type="RefSeq" id="WP_101299369.1">
    <property type="nucleotide sequence ID" value="NZ_CP025197.1"/>
</dbReference>
<comment type="function">
    <text evidence="9">Produces ATP from ADP in the presence of a proton gradient across the membrane.</text>
</comment>
<dbReference type="InterPro" id="IPR001469">
    <property type="entry name" value="ATP_synth_F1_dsu/esu"/>
</dbReference>
<dbReference type="SUPFAM" id="SSF51344">
    <property type="entry name" value="Epsilon subunit of F1F0-ATP synthase N-terminal domain"/>
    <property type="match status" value="1"/>
</dbReference>
<evidence type="ECO:0000256" key="1">
    <source>
        <dbReference type="ARBA" id="ARBA00004202"/>
    </source>
</evidence>
<dbReference type="HAMAP" id="MF_00530">
    <property type="entry name" value="ATP_synth_epsil_bac"/>
    <property type="match status" value="1"/>
</dbReference>
<dbReference type="Proteomes" id="UP000233534">
    <property type="component" value="Chromosome"/>
</dbReference>
<dbReference type="GO" id="GO:0005886">
    <property type="term" value="C:plasma membrane"/>
    <property type="evidence" value="ECO:0007669"/>
    <property type="project" value="UniProtKB-SubCell"/>
</dbReference>
<evidence type="ECO:0000256" key="5">
    <source>
        <dbReference type="ARBA" id="ARBA00023065"/>
    </source>
</evidence>
<dbReference type="GO" id="GO:0045259">
    <property type="term" value="C:proton-transporting ATP synthase complex"/>
    <property type="evidence" value="ECO:0007669"/>
    <property type="project" value="UniProtKB-KW"/>
</dbReference>
<proteinExistence type="inferred from homology"/>
<protein>
    <recommendedName>
        <fullName evidence="9">ATP synthase epsilon chain</fullName>
    </recommendedName>
    <alternativeName>
        <fullName evidence="9">ATP synthase F1 sector epsilon subunit</fullName>
    </alternativeName>
    <alternativeName>
        <fullName evidence="9">F-ATPase epsilon subunit</fullName>
    </alternativeName>
</protein>
<comment type="subcellular location">
    <subcellularLocation>
        <location evidence="1 9">Cell membrane</location>
        <topology evidence="1 9">Peripheral membrane protein</topology>
    </subcellularLocation>
</comment>
<dbReference type="PANTHER" id="PTHR13822">
    <property type="entry name" value="ATP SYNTHASE DELTA/EPSILON CHAIN"/>
    <property type="match status" value="1"/>
</dbReference>
<dbReference type="Pfam" id="PF00401">
    <property type="entry name" value="ATP-synt_DE"/>
    <property type="match status" value="1"/>
</dbReference>
<dbReference type="EMBL" id="NEMB01000003">
    <property type="protein sequence ID" value="PQQ66753.1"/>
    <property type="molecule type" value="Genomic_DNA"/>
</dbReference>
<dbReference type="Gene3D" id="2.60.15.10">
    <property type="entry name" value="F0F1 ATP synthase delta/epsilon subunit, N-terminal"/>
    <property type="match status" value="1"/>
</dbReference>